<dbReference type="InterPro" id="IPR013367">
    <property type="entry name" value="Flagellar_put"/>
</dbReference>
<protein>
    <submittedName>
        <fullName evidence="2">Flagellar operon protein</fullName>
    </submittedName>
</protein>
<dbReference type="NCBIfam" id="TIGR02530">
    <property type="entry name" value="flg_new"/>
    <property type="match status" value="1"/>
</dbReference>
<dbReference type="RefSeq" id="WP_142714100.1">
    <property type="nucleotide sequence ID" value="NZ_FXTH01000006.1"/>
</dbReference>
<name>A0A521CIR9_9BACT</name>
<feature type="region of interest" description="Disordered" evidence="1">
    <location>
        <begin position="1"/>
        <end position="30"/>
    </location>
</feature>
<evidence type="ECO:0000313" key="3">
    <source>
        <dbReference type="Proteomes" id="UP000317593"/>
    </source>
</evidence>
<keyword evidence="2" id="KW-0969">Cilium</keyword>
<dbReference type="Pfam" id="PF12611">
    <property type="entry name" value="Flagellar_put"/>
    <property type="match status" value="1"/>
</dbReference>
<reference evidence="2 3" key="1">
    <citation type="submission" date="2017-05" db="EMBL/GenBank/DDBJ databases">
        <authorList>
            <person name="Varghese N."/>
            <person name="Submissions S."/>
        </authorList>
    </citation>
    <scope>NUCLEOTIDE SEQUENCE [LARGE SCALE GENOMIC DNA]</scope>
    <source>
        <strain evidence="2 3">DSM 21194</strain>
    </source>
</reference>
<dbReference type="EMBL" id="FXTH01000006">
    <property type="protein sequence ID" value="SMO59346.1"/>
    <property type="molecule type" value="Genomic_DNA"/>
</dbReference>
<proteinExistence type="predicted"/>
<keyword evidence="2" id="KW-0966">Cell projection</keyword>
<evidence type="ECO:0000313" key="2">
    <source>
        <dbReference type="EMBL" id="SMO59346.1"/>
    </source>
</evidence>
<dbReference type="AlphaFoldDB" id="A0A521CIR9"/>
<organism evidence="2 3">
    <name type="scientific">Fodinibius sediminis</name>
    <dbReference type="NCBI Taxonomy" id="1214077"/>
    <lineage>
        <taxon>Bacteria</taxon>
        <taxon>Pseudomonadati</taxon>
        <taxon>Balneolota</taxon>
        <taxon>Balneolia</taxon>
        <taxon>Balneolales</taxon>
        <taxon>Balneolaceae</taxon>
        <taxon>Fodinibius</taxon>
    </lineage>
</organism>
<sequence>MDIRHLTGRTAPDAFRGRQQAPHHPSADAPSFREILQEVTELEFSGHAMQRLEDRSISVDKAGMQRLQEAVARAEQKGSKDSLILDGDQAYLVNIPNKTVVTAVDMMELRERVFTNIDSTVFTKEY</sequence>
<accession>A0A521CIR9</accession>
<keyword evidence="3" id="KW-1185">Reference proteome</keyword>
<gene>
    <name evidence="2" type="ORF">SAMN06265218_106107</name>
</gene>
<dbReference type="Proteomes" id="UP000317593">
    <property type="component" value="Unassembled WGS sequence"/>
</dbReference>
<evidence type="ECO:0000256" key="1">
    <source>
        <dbReference type="SAM" id="MobiDB-lite"/>
    </source>
</evidence>
<keyword evidence="2" id="KW-0282">Flagellum</keyword>
<dbReference type="OrthoDB" id="165650at2"/>